<feature type="domain" description="LysR substrate-binding" evidence="4">
    <location>
        <begin position="7"/>
        <end position="203"/>
    </location>
</feature>
<dbReference type="eggNOG" id="COG0583">
    <property type="taxonomic scope" value="Bacteria"/>
</dbReference>
<comment type="caution">
    <text evidence="5">The sequence shown here is derived from an EMBL/GenBank/DDBJ whole genome shotgun (WGS) entry which is preliminary data.</text>
</comment>
<dbReference type="AlphaFoldDB" id="C2EK95"/>
<dbReference type="CDD" id="cd05466">
    <property type="entry name" value="PBP2_LTTR_substrate"/>
    <property type="match status" value="1"/>
</dbReference>
<evidence type="ECO:0000256" key="1">
    <source>
        <dbReference type="ARBA" id="ARBA00009437"/>
    </source>
</evidence>
<dbReference type="InterPro" id="IPR005119">
    <property type="entry name" value="LysR_subst-bd"/>
</dbReference>
<accession>C2EK95</accession>
<reference evidence="5 6" key="1">
    <citation type="submission" date="2009-01" db="EMBL/GenBank/DDBJ databases">
        <authorList>
            <person name="Qin X."/>
            <person name="Bachman B."/>
            <person name="Battles P."/>
            <person name="Bell A."/>
            <person name="Bess C."/>
            <person name="Bickham C."/>
            <person name="Chaboub L."/>
            <person name="Chen D."/>
            <person name="Coyle M."/>
            <person name="Deiros D.R."/>
            <person name="Dinh H."/>
            <person name="Forbes L."/>
            <person name="Fowler G."/>
            <person name="Francisco L."/>
            <person name="Fu Q."/>
            <person name="Gubbala S."/>
            <person name="Hale W."/>
            <person name="Han Y."/>
            <person name="Hemphill L."/>
            <person name="Highlander S.K."/>
            <person name="Hirani K."/>
            <person name="Hogues M."/>
            <person name="Jackson L."/>
            <person name="Jakkamsetti A."/>
            <person name="Javaid M."/>
            <person name="Jiang H."/>
            <person name="Korchina V."/>
            <person name="Kovar C."/>
            <person name="Lara F."/>
            <person name="Lee S."/>
            <person name="Mata R."/>
            <person name="Mathew T."/>
            <person name="Moen C."/>
            <person name="Morales K."/>
            <person name="Munidasa M."/>
            <person name="Nazareth L."/>
            <person name="Ngo R."/>
            <person name="Nguyen L."/>
            <person name="Okwuonu G."/>
            <person name="Ongeri F."/>
            <person name="Patil S."/>
            <person name="Petrosino J."/>
            <person name="Pham C."/>
            <person name="Pham P."/>
            <person name="Pu L.-L."/>
            <person name="Puazo M."/>
            <person name="Raj R."/>
            <person name="Reid J."/>
            <person name="Rouhana J."/>
            <person name="Saada N."/>
            <person name="Shang Y."/>
            <person name="Simmons D."/>
            <person name="Thornton R."/>
            <person name="Warren J."/>
            <person name="Weissenberger G."/>
            <person name="Zhang J."/>
            <person name="Zhang L."/>
            <person name="Zhou C."/>
            <person name="Zhu D."/>
            <person name="Muzny D."/>
            <person name="Worley K."/>
            <person name="Gibbs R."/>
        </authorList>
    </citation>
    <scope>NUCLEOTIDE SEQUENCE [LARGE SCALE GENOMIC DNA]</scope>
    <source>
        <strain evidence="5 6">DSM 16047</strain>
    </source>
</reference>
<keyword evidence="2" id="KW-0805">Transcription regulation</keyword>
<gene>
    <name evidence="5" type="ORF">HMPREF0548_0091</name>
</gene>
<evidence type="ECO:0000313" key="5">
    <source>
        <dbReference type="EMBL" id="EEJ73110.1"/>
    </source>
</evidence>
<dbReference type="STRING" id="525365.HMPREF0548_0091"/>
<dbReference type="HOGENOM" id="CLU_1358962_0_0_9"/>
<evidence type="ECO:0000256" key="3">
    <source>
        <dbReference type="ARBA" id="ARBA00023163"/>
    </source>
</evidence>
<dbReference type="SUPFAM" id="SSF53850">
    <property type="entry name" value="Periplasmic binding protein-like II"/>
    <property type="match status" value="1"/>
</dbReference>
<evidence type="ECO:0000313" key="6">
    <source>
        <dbReference type="Proteomes" id="UP000005583"/>
    </source>
</evidence>
<comment type="similarity">
    <text evidence="1">Belongs to the LysR transcriptional regulatory family.</text>
</comment>
<dbReference type="PANTHER" id="PTHR30126">
    <property type="entry name" value="HTH-TYPE TRANSCRIPTIONAL REGULATOR"/>
    <property type="match status" value="1"/>
</dbReference>
<dbReference type="Gene3D" id="3.40.190.10">
    <property type="entry name" value="Periplasmic binding protein-like II"/>
    <property type="match status" value="2"/>
</dbReference>
<dbReference type="EMBL" id="ACGU01000009">
    <property type="protein sequence ID" value="EEJ73110.1"/>
    <property type="molecule type" value="Genomic_DNA"/>
</dbReference>
<evidence type="ECO:0000256" key="2">
    <source>
        <dbReference type="ARBA" id="ARBA00023015"/>
    </source>
</evidence>
<sequence length="205" mass="23353">MRIKMNQLRIAYFDQLGRRELDAAKDKLKQVYPSVNIKLVGTGHDEIWDKLTNHEVDLAINDLRDEKNSFSSETISKSGLMAILQKGSYLRGVQMIEKSELTDLTCFIVAKPEEEAAELHLFKDLYQIKSPFIASNSVEEAALLVASGSGYFLMNENTAKLIKNDSLQQLFLLDEGKQMHQTIAAFYQEKTPIISKFLQILKTEY</sequence>
<dbReference type="Pfam" id="PF03466">
    <property type="entry name" value="LysR_substrate"/>
    <property type="match status" value="1"/>
</dbReference>
<evidence type="ECO:0000259" key="4">
    <source>
        <dbReference type="Pfam" id="PF03466"/>
    </source>
</evidence>
<dbReference type="Proteomes" id="UP000005583">
    <property type="component" value="Unassembled WGS sequence"/>
</dbReference>
<keyword evidence="3" id="KW-0804">Transcription</keyword>
<organism evidence="5 6">
    <name type="scientific">Lactobacillus ultunensis DSM 16047</name>
    <dbReference type="NCBI Taxonomy" id="525365"/>
    <lineage>
        <taxon>Bacteria</taxon>
        <taxon>Bacillati</taxon>
        <taxon>Bacillota</taxon>
        <taxon>Bacilli</taxon>
        <taxon>Lactobacillales</taxon>
        <taxon>Lactobacillaceae</taxon>
        <taxon>Lactobacillus</taxon>
    </lineage>
</organism>
<protein>
    <recommendedName>
        <fullName evidence="4">LysR substrate-binding domain-containing protein</fullName>
    </recommendedName>
</protein>
<proteinExistence type="inferred from homology"/>
<name>C2EK95_9LACO</name>
<keyword evidence="6" id="KW-1185">Reference proteome</keyword>